<keyword evidence="2" id="KW-1185">Reference proteome</keyword>
<organism evidence="1 2">
    <name type="scientific">Marchantia polymorpha</name>
    <name type="common">Common liverwort</name>
    <name type="synonym">Marchantia aquatica</name>
    <dbReference type="NCBI Taxonomy" id="3197"/>
    <lineage>
        <taxon>Eukaryota</taxon>
        <taxon>Viridiplantae</taxon>
        <taxon>Streptophyta</taxon>
        <taxon>Embryophyta</taxon>
        <taxon>Marchantiophyta</taxon>
        <taxon>Marchantiopsida</taxon>
        <taxon>Marchantiidae</taxon>
        <taxon>Marchantiales</taxon>
        <taxon>Marchantiaceae</taxon>
        <taxon>Marchantia</taxon>
    </lineage>
</organism>
<dbReference type="Gramene" id="Mp6g02610.1">
    <property type="protein sequence ID" value="Mp6g02610.1.cds1"/>
    <property type="gene ID" value="Mp6g02610"/>
</dbReference>
<evidence type="ECO:0000313" key="1">
    <source>
        <dbReference type="EMBL" id="PTQ41256.1"/>
    </source>
</evidence>
<protein>
    <submittedName>
        <fullName evidence="1">Uncharacterized protein</fullName>
    </submittedName>
</protein>
<dbReference type="Proteomes" id="UP000244005">
    <property type="component" value="Unassembled WGS sequence"/>
</dbReference>
<evidence type="ECO:0000313" key="2">
    <source>
        <dbReference type="Proteomes" id="UP000244005"/>
    </source>
</evidence>
<dbReference type="AlphaFoldDB" id="A0A2R6X579"/>
<accession>A0A2R6X579</accession>
<reference evidence="2" key="1">
    <citation type="journal article" date="2017" name="Cell">
        <title>Insights into land plant evolution garnered from the Marchantia polymorpha genome.</title>
        <authorList>
            <person name="Bowman J.L."/>
            <person name="Kohchi T."/>
            <person name="Yamato K.T."/>
            <person name="Jenkins J."/>
            <person name="Shu S."/>
            <person name="Ishizaki K."/>
            <person name="Yamaoka S."/>
            <person name="Nishihama R."/>
            <person name="Nakamura Y."/>
            <person name="Berger F."/>
            <person name="Adam C."/>
            <person name="Aki S.S."/>
            <person name="Althoff F."/>
            <person name="Araki T."/>
            <person name="Arteaga-Vazquez M.A."/>
            <person name="Balasubrmanian S."/>
            <person name="Barry K."/>
            <person name="Bauer D."/>
            <person name="Boehm C.R."/>
            <person name="Briginshaw L."/>
            <person name="Caballero-Perez J."/>
            <person name="Catarino B."/>
            <person name="Chen F."/>
            <person name="Chiyoda S."/>
            <person name="Chovatia M."/>
            <person name="Davies K.M."/>
            <person name="Delmans M."/>
            <person name="Demura T."/>
            <person name="Dierschke T."/>
            <person name="Dolan L."/>
            <person name="Dorantes-Acosta A.E."/>
            <person name="Eklund D.M."/>
            <person name="Florent S.N."/>
            <person name="Flores-Sandoval E."/>
            <person name="Fujiyama A."/>
            <person name="Fukuzawa H."/>
            <person name="Galik B."/>
            <person name="Grimanelli D."/>
            <person name="Grimwood J."/>
            <person name="Grossniklaus U."/>
            <person name="Hamada T."/>
            <person name="Haseloff J."/>
            <person name="Hetherington A.J."/>
            <person name="Higo A."/>
            <person name="Hirakawa Y."/>
            <person name="Hundley H.N."/>
            <person name="Ikeda Y."/>
            <person name="Inoue K."/>
            <person name="Inoue S.I."/>
            <person name="Ishida S."/>
            <person name="Jia Q."/>
            <person name="Kakita M."/>
            <person name="Kanazawa T."/>
            <person name="Kawai Y."/>
            <person name="Kawashima T."/>
            <person name="Kennedy M."/>
            <person name="Kinose K."/>
            <person name="Kinoshita T."/>
            <person name="Kohara Y."/>
            <person name="Koide E."/>
            <person name="Komatsu K."/>
            <person name="Kopischke S."/>
            <person name="Kubo M."/>
            <person name="Kyozuka J."/>
            <person name="Lagercrantz U."/>
            <person name="Lin S.S."/>
            <person name="Lindquist E."/>
            <person name="Lipzen A.M."/>
            <person name="Lu C.W."/>
            <person name="De Luna E."/>
            <person name="Martienssen R.A."/>
            <person name="Minamino N."/>
            <person name="Mizutani M."/>
            <person name="Mizutani M."/>
            <person name="Mochizuki N."/>
            <person name="Monte I."/>
            <person name="Mosher R."/>
            <person name="Nagasaki H."/>
            <person name="Nakagami H."/>
            <person name="Naramoto S."/>
            <person name="Nishitani K."/>
            <person name="Ohtani M."/>
            <person name="Okamoto T."/>
            <person name="Okumura M."/>
            <person name="Phillips J."/>
            <person name="Pollak B."/>
            <person name="Reinders A."/>
            <person name="Rovekamp M."/>
            <person name="Sano R."/>
            <person name="Sawa S."/>
            <person name="Schmid M.W."/>
            <person name="Shirakawa M."/>
            <person name="Solano R."/>
            <person name="Spunde A."/>
            <person name="Suetsugu N."/>
            <person name="Sugano S."/>
            <person name="Sugiyama A."/>
            <person name="Sun R."/>
            <person name="Suzuki Y."/>
            <person name="Takenaka M."/>
            <person name="Takezawa D."/>
            <person name="Tomogane H."/>
            <person name="Tsuzuki M."/>
            <person name="Ueda T."/>
            <person name="Umeda M."/>
            <person name="Ward J.M."/>
            <person name="Watanabe Y."/>
            <person name="Yazaki K."/>
            <person name="Yokoyama R."/>
            <person name="Yoshitake Y."/>
            <person name="Yotsui I."/>
            <person name="Zachgo S."/>
            <person name="Schmutz J."/>
        </authorList>
    </citation>
    <scope>NUCLEOTIDE SEQUENCE [LARGE SCALE GENOMIC DNA]</scope>
    <source>
        <strain evidence="2">Tak-1</strain>
    </source>
</reference>
<proteinExistence type="predicted"/>
<name>A0A2R6X579_MARPO</name>
<sequence length="80" mass="8771">MVSVVSDIPFEDTGCAGPSTFATGARWGTGRRFDEYRVLVPNEGQVTRWTSRSNQSVAGRRLDSMGGHMEITEESNESVC</sequence>
<gene>
    <name evidence="1" type="ORF">MARPO_0035s0048</name>
</gene>
<dbReference type="EMBL" id="KZ772707">
    <property type="protein sequence ID" value="PTQ41256.1"/>
    <property type="molecule type" value="Genomic_DNA"/>
</dbReference>